<dbReference type="EMBL" id="BDGG01000005">
    <property type="protein sequence ID" value="GAU99714.1"/>
    <property type="molecule type" value="Genomic_DNA"/>
</dbReference>
<sequence length="93" mass="10920">MWKFDSETIEFEAWIKLFSWQLVFCCHNFLEDLWKRNRKPTFQSDENHQASSPVEDLCGTPVNLASNARLSRFRITLRFIKCHPDEDGVSPAS</sequence>
<reference evidence="1 2" key="1">
    <citation type="journal article" date="2016" name="Nat. Commun.">
        <title>Extremotolerant tardigrade genome and improved radiotolerance of human cultured cells by tardigrade-unique protein.</title>
        <authorList>
            <person name="Hashimoto T."/>
            <person name="Horikawa D.D."/>
            <person name="Saito Y."/>
            <person name="Kuwahara H."/>
            <person name="Kozuka-Hata H."/>
            <person name="Shin-I T."/>
            <person name="Minakuchi Y."/>
            <person name="Ohishi K."/>
            <person name="Motoyama A."/>
            <person name="Aizu T."/>
            <person name="Enomoto A."/>
            <person name="Kondo K."/>
            <person name="Tanaka S."/>
            <person name="Hara Y."/>
            <person name="Koshikawa S."/>
            <person name="Sagara H."/>
            <person name="Miura T."/>
            <person name="Yokobori S."/>
            <person name="Miyagawa K."/>
            <person name="Suzuki Y."/>
            <person name="Kubo T."/>
            <person name="Oyama M."/>
            <person name="Kohara Y."/>
            <person name="Fujiyama A."/>
            <person name="Arakawa K."/>
            <person name="Katayama T."/>
            <person name="Toyoda A."/>
            <person name="Kunieda T."/>
        </authorList>
    </citation>
    <scope>NUCLEOTIDE SEQUENCE [LARGE SCALE GENOMIC DNA]</scope>
    <source>
        <strain evidence="1 2">YOKOZUNA-1</strain>
    </source>
</reference>
<comment type="caution">
    <text evidence="1">The sequence shown here is derived from an EMBL/GenBank/DDBJ whole genome shotgun (WGS) entry which is preliminary data.</text>
</comment>
<protein>
    <submittedName>
        <fullName evidence="1">Uncharacterized protein</fullName>
    </submittedName>
</protein>
<proteinExistence type="predicted"/>
<name>A0A1D1VDH8_RAMVA</name>
<organism evidence="1 2">
    <name type="scientific">Ramazzottius varieornatus</name>
    <name type="common">Water bear</name>
    <name type="synonym">Tardigrade</name>
    <dbReference type="NCBI Taxonomy" id="947166"/>
    <lineage>
        <taxon>Eukaryota</taxon>
        <taxon>Metazoa</taxon>
        <taxon>Ecdysozoa</taxon>
        <taxon>Tardigrada</taxon>
        <taxon>Eutardigrada</taxon>
        <taxon>Parachela</taxon>
        <taxon>Hypsibioidea</taxon>
        <taxon>Ramazzottiidae</taxon>
        <taxon>Ramazzottius</taxon>
    </lineage>
</organism>
<keyword evidence="2" id="KW-1185">Reference proteome</keyword>
<dbReference type="Proteomes" id="UP000186922">
    <property type="component" value="Unassembled WGS sequence"/>
</dbReference>
<accession>A0A1D1VDH8</accession>
<dbReference type="AlphaFoldDB" id="A0A1D1VDH8"/>
<evidence type="ECO:0000313" key="1">
    <source>
        <dbReference type="EMBL" id="GAU99714.1"/>
    </source>
</evidence>
<gene>
    <name evidence="1" type="primary">RvY_10672-1</name>
    <name evidence="1" type="synonym">RvY_10672.1</name>
    <name evidence="1" type="ORF">RvY_10672</name>
</gene>
<evidence type="ECO:0000313" key="2">
    <source>
        <dbReference type="Proteomes" id="UP000186922"/>
    </source>
</evidence>